<evidence type="ECO:0000256" key="10">
    <source>
        <dbReference type="SAM" id="Phobius"/>
    </source>
</evidence>
<comment type="caution">
    <text evidence="11">The sequence shown here is derived from an EMBL/GenBank/DDBJ whole genome shotgun (WGS) entry which is preliminary data.</text>
</comment>
<keyword evidence="4" id="KW-1003">Cell membrane</keyword>
<evidence type="ECO:0000256" key="7">
    <source>
        <dbReference type="ARBA" id="ARBA00023136"/>
    </source>
</evidence>
<keyword evidence="7 10" id="KW-0472">Membrane</keyword>
<dbReference type="SUPFAM" id="SSF103481">
    <property type="entry name" value="Multidrug resistance efflux transporter EmrE"/>
    <property type="match status" value="1"/>
</dbReference>
<evidence type="ECO:0000256" key="2">
    <source>
        <dbReference type="ARBA" id="ARBA00007822"/>
    </source>
</evidence>
<evidence type="ECO:0000256" key="3">
    <source>
        <dbReference type="ARBA" id="ARBA00022448"/>
    </source>
</evidence>
<proteinExistence type="inferred from homology"/>
<evidence type="ECO:0000313" key="11">
    <source>
        <dbReference type="EMBL" id="MBM7413467.1"/>
    </source>
</evidence>
<evidence type="ECO:0000256" key="6">
    <source>
        <dbReference type="ARBA" id="ARBA00022989"/>
    </source>
</evidence>
<gene>
    <name evidence="11" type="ORF">JOE42_000200</name>
</gene>
<dbReference type="PANTHER" id="PTHR30561">
    <property type="entry name" value="SMR FAMILY PROTON-DEPENDENT DRUG EFFLUX TRANSPORTER SUGE"/>
    <property type="match status" value="1"/>
</dbReference>
<comment type="subcellular location">
    <subcellularLocation>
        <location evidence="1 9">Cell membrane</location>
        <topology evidence="1 9">Multi-pass membrane protein</topology>
    </subcellularLocation>
</comment>
<dbReference type="RefSeq" id="WP_204866106.1">
    <property type="nucleotide sequence ID" value="NZ_JAFBBK010000001.1"/>
</dbReference>
<feature type="transmembrane region" description="Helical" evidence="10">
    <location>
        <begin position="25"/>
        <end position="43"/>
    </location>
</feature>
<evidence type="ECO:0000256" key="9">
    <source>
        <dbReference type="RuleBase" id="RU003942"/>
    </source>
</evidence>
<accession>A0ABS2KNF6</accession>
<dbReference type="InterPro" id="IPR000390">
    <property type="entry name" value="Small_drug/metabolite_transptr"/>
</dbReference>
<keyword evidence="3" id="KW-0813">Transport</keyword>
<organism evidence="11 12">
    <name type="scientific">Rhodococcoides corynebacterioides</name>
    <dbReference type="NCBI Taxonomy" id="53972"/>
    <lineage>
        <taxon>Bacteria</taxon>
        <taxon>Bacillati</taxon>
        <taxon>Actinomycetota</taxon>
        <taxon>Actinomycetes</taxon>
        <taxon>Mycobacteriales</taxon>
        <taxon>Nocardiaceae</taxon>
        <taxon>Rhodococcoides</taxon>
    </lineage>
</organism>
<dbReference type="Gene3D" id="1.10.3730.20">
    <property type="match status" value="1"/>
</dbReference>
<name>A0ABS2KNF6_9NOCA</name>
<sequence>MWFVLAAAVVAEVSATLSPHGFETRPALYVVVIIGYLLAFAGLPSILRRGMALGVAYGIWGASGVALTALLASALFGEPLTIVMGLETGLDIVGVLLVETGSHPAQRGP</sequence>
<dbReference type="PANTHER" id="PTHR30561:SF1">
    <property type="entry name" value="MULTIDRUG TRANSPORTER EMRE"/>
    <property type="match status" value="1"/>
</dbReference>
<dbReference type="EMBL" id="JAFBBK010000001">
    <property type="protein sequence ID" value="MBM7413467.1"/>
    <property type="molecule type" value="Genomic_DNA"/>
</dbReference>
<keyword evidence="5 9" id="KW-0812">Transmembrane</keyword>
<dbReference type="InterPro" id="IPR037185">
    <property type="entry name" value="EmrE-like"/>
</dbReference>
<comment type="similarity">
    <text evidence="2">Belongs to the drug/metabolite transporter (DMT) superfamily. Small multidrug resistance (SMR) (TC 2.A.7.1) family. Mmr subfamily.</text>
</comment>
<evidence type="ECO:0000313" key="12">
    <source>
        <dbReference type="Proteomes" id="UP000703038"/>
    </source>
</evidence>
<keyword evidence="6 10" id="KW-1133">Transmembrane helix</keyword>
<reference evidence="11 12" key="1">
    <citation type="submission" date="2021-01" db="EMBL/GenBank/DDBJ databases">
        <title>Genomics of switchgrass bacterial isolates.</title>
        <authorList>
            <person name="Shade A."/>
        </authorList>
    </citation>
    <scope>NUCLEOTIDE SEQUENCE [LARGE SCALE GENOMIC DNA]</scope>
    <source>
        <strain evidence="11 12">PvP111</strain>
    </source>
</reference>
<dbReference type="Proteomes" id="UP000703038">
    <property type="component" value="Unassembled WGS sequence"/>
</dbReference>
<evidence type="ECO:0000256" key="8">
    <source>
        <dbReference type="ARBA" id="ARBA00023251"/>
    </source>
</evidence>
<evidence type="ECO:0000256" key="5">
    <source>
        <dbReference type="ARBA" id="ARBA00022692"/>
    </source>
</evidence>
<protein>
    <submittedName>
        <fullName evidence="11">Small multidrug resistance pump</fullName>
    </submittedName>
</protein>
<dbReference type="Pfam" id="PF00893">
    <property type="entry name" value="Multi_Drug_Res"/>
    <property type="match status" value="1"/>
</dbReference>
<evidence type="ECO:0000256" key="1">
    <source>
        <dbReference type="ARBA" id="ARBA00004651"/>
    </source>
</evidence>
<dbReference type="InterPro" id="IPR045324">
    <property type="entry name" value="Small_multidrug_res"/>
</dbReference>
<feature type="transmembrane region" description="Helical" evidence="10">
    <location>
        <begin position="55"/>
        <end position="76"/>
    </location>
</feature>
<keyword evidence="8" id="KW-0046">Antibiotic resistance</keyword>
<keyword evidence="12" id="KW-1185">Reference proteome</keyword>
<evidence type="ECO:0000256" key="4">
    <source>
        <dbReference type="ARBA" id="ARBA00022475"/>
    </source>
</evidence>